<sequence>MKIGYIGLGALGSELARRLLRSHDLTVWDLHAPAIQSLAQEGAHGARNALELAQRSEVVLLCLPRSSDVRQAIFGADGLLEGLGPGTLVIDQSSGIPSETAAMARELEARGVWLIDAAVSASPHVVREGRAMLMAAGPDAAFERARPVLQAISEHVFRCGNRVGEGQALKMLNNAMNAGCRLGTLEVVAMGRKAGVALDCMTEVLNRGGGRNLTTVNMLPAILQGRASTNFALALMLKDVNQAVEFGLGLGVPMPVTNLVRSLFQIGLNTLGEGARLEDMIGVIESMAGVRLAGGERGGEPVAASADVDRLTVGYVGLGAMGGSLARRLMQSRPLHVHDARPEQTRQFAAQGAIPHAGLASLAAACDVVFICLPTSEAVHDALFGVEGLAASLRPGAVVIDQTSGDPVLSRRIARALHAKGVAYVDAPVSGVPQSALAGSIAILLAGPAEACALADPLLRAISPHLVHCGEVGNAHIVKLVNNTIASICRAVSYECLMAGIRSGLRVDTMAQVLKQSSGYSAGLEKILSVLVSGQPQSNFQLALMVKDLRLAARLGIECGAPMAIANSVRSLFEAASNIRGPGAGIEEMLDVYKAQSALANQAA</sequence>
<name>A0ABP8HLC3_9BURK</name>
<feature type="domain" description="3-hydroxyisobutyrate dehydrogenase-like NAD-binding" evidence="4">
    <location>
        <begin position="164"/>
        <end position="283"/>
    </location>
</feature>
<reference evidence="6" key="1">
    <citation type="journal article" date="2019" name="Int. J. Syst. Evol. Microbiol.">
        <title>The Global Catalogue of Microorganisms (GCM) 10K type strain sequencing project: providing services to taxonomists for standard genome sequencing and annotation.</title>
        <authorList>
            <consortium name="The Broad Institute Genomics Platform"/>
            <consortium name="The Broad Institute Genome Sequencing Center for Infectious Disease"/>
            <person name="Wu L."/>
            <person name="Ma J."/>
        </authorList>
    </citation>
    <scope>NUCLEOTIDE SEQUENCE [LARGE SCALE GENOMIC DNA]</scope>
    <source>
        <strain evidence="6">JCM 17804</strain>
    </source>
</reference>
<dbReference type="SUPFAM" id="SSF51735">
    <property type="entry name" value="NAD(P)-binding Rossmann-fold domains"/>
    <property type="match status" value="2"/>
</dbReference>
<protein>
    <recommendedName>
        <fullName evidence="7">NAD(P)-dependent oxidoreductase</fullName>
    </recommendedName>
</protein>
<dbReference type="Gene3D" id="1.10.1040.10">
    <property type="entry name" value="N-(1-d-carboxylethyl)-l-norvaline Dehydrogenase, domain 2"/>
    <property type="match status" value="2"/>
</dbReference>
<evidence type="ECO:0000313" key="6">
    <source>
        <dbReference type="Proteomes" id="UP001500975"/>
    </source>
</evidence>
<dbReference type="Pfam" id="PF14833">
    <property type="entry name" value="NAD_binding_11"/>
    <property type="match status" value="2"/>
</dbReference>
<dbReference type="Pfam" id="PF03446">
    <property type="entry name" value="NAD_binding_2"/>
    <property type="match status" value="2"/>
</dbReference>
<dbReference type="PANTHER" id="PTHR22981:SF7">
    <property type="entry name" value="3-HYDROXYISOBUTYRATE DEHYDROGENASE, MITOCHONDRIAL"/>
    <property type="match status" value="1"/>
</dbReference>
<proteinExistence type="predicted"/>
<comment type="caution">
    <text evidence="5">The sequence shown here is derived from an EMBL/GenBank/DDBJ whole genome shotgun (WGS) entry which is preliminary data.</text>
</comment>
<dbReference type="Gene3D" id="3.40.50.720">
    <property type="entry name" value="NAD(P)-binding Rossmann-like Domain"/>
    <property type="match status" value="2"/>
</dbReference>
<keyword evidence="6" id="KW-1185">Reference proteome</keyword>
<evidence type="ECO:0000313" key="5">
    <source>
        <dbReference type="EMBL" id="GAA4340802.1"/>
    </source>
</evidence>
<keyword evidence="2" id="KW-0520">NAD</keyword>
<dbReference type="InterPro" id="IPR029154">
    <property type="entry name" value="HIBADH-like_NADP-bd"/>
</dbReference>
<gene>
    <name evidence="5" type="ORF">GCM10023165_21040</name>
</gene>
<feature type="domain" description="3-hydroxyisobutyrate dehydrogenase-like NAD-binding" evidence="4">
    <location>
        <begin position="473"/>
        <end position="592"/>
    </location>
</feature>
<dbReference type="RefSeq" id="WP_345537713.1">
    <property type="nucleotide sequence ID" value="NZ_BAABGJ010000017.1"/>
</dbReference>
<accession>A0ABP8HLC3</accession>
<keyword evidence="1" id="KW-0560">Oxidoreductase</keyword>
<dbReference type="InterPro" id="IPR013328">
    <property type="entry name" value="6PGD_dom2"/>
</dbReference>
<evidence type="ECO:0000259" key="4">
    <source>
        <dbReference type="Pfam" id="PF14833"/>
    </source>
</evidence>
<evidence type="ECO:0000256" key="1">
    <source>
        <dbReference type="ARBA" id="ARBA00023002"/>
    </source>
</evidence>
<feature type="domain" description="6-phosphogluconate dehydrogenase NADP-binding" evidence="3">
    <location>
        <begin position="312"/>
        <end position="469"/>
    </location>
</feature>
<dbReference type="InterPro" id="IPR036291">
    <property type="entry name" value="NAD(P)-bd_dom_sf"/>
</dbReference>
<dbReference type="SUPFAM" id="SSF48179">
    <property type="entry name" value="6-phosphogluconate dehydrogenase C-terminal domain-like"/>
    <property type="match status" value="2"/>
</dbReference>
<feature type="domain" description="6-phosphogluconate dehydrogenase NADP-binding" evidence="3">
    <location>
        <begin position="2"/>
        <end position="160"/>
    </location>
</feature>
<dbReference type="InterPro" id="IPR006115">
    <property type="entry name" value="6PGDH_NADP-bd"/>
</dbReference>
<evidence type="ECO:0000259" key="3">
    <source>
        <dbReference type="Pfam" id="PF03446"/>
    </source>
</evidence>
<evidence type="ECO:0000256" key="2">
    <source>
        <dbReference type="ARBA" id="ARBA00023027"/>
    </source>
</evidence>
<dbReference type="EMBL" id="BAABGJ010000017">
    <property type="protein sequence ID" value="GAA4340802.1"/>
    <property type="molecule type" value="Genomic_DNA"/>
</dbReference>
<organism evidence="5 6">
    <name type="scientific">Variovorax defluvii</name>
    <dbReference type="NCBI Taxonomy" id="913761"/>
    <lineage>
        <taxon>Bacteria</taxon>
        <taxon>Pseudomonadati</taxon>
        <taxon>Pseudomonadota</taxon>
        <taxon>Betaproteobacteria</taxon>
        <taxon>Burkholderiales</taxon>
        <taxon>Comamonadaceae</taxon>
        <taxon>Variovorax</taxon>
    </lineage>
</organism>
<dbReference type="Proteomes" id="UP001500975">
    <property type="component" value="Unassembled WGS sequence"/>
</dbReference>
<evidence type="ECO:0008006" key="7">
    <source>
        <dbReference type="Google" id="ProtNLM"/>
    </source>
</evidence>
<dbReference type="PANTHER" id="PTHR22981">
    <property type="entry name" value="3-HYDROXYISOBUTYRATE DEHYDROGENASE-RELATED"/>
    <property type="match status" value="1"/>
</dbReference>
<dbReference type="InterPro" id="IPR008927">
    <property type="entry name" value="6-PGluconate_DH-like_C_sf"/>
</dbReference>